<evidence type="ECO:0000313" key="8">
    <source>
        <dbReference type="Proteomes" id="UP000598996"/>
    </source>
</evidence>
<comment type="caution">
    <text evidence="7">The sequence shown here is derived from an EMBL/GenBank/DDBJ whole genome shotgun (WGS) entry which is preliminary data.</text>
</comment>
<dbReference type="InterPro" id="IPR020476">
    <property type="entry name" value="Nudix_hydrolase"/>
</dbReference>
<accession>A0ABS1VQ81</accession>
<dbReference type="InterPro" id="IPR015797">
    <property type="entry name" value="NUDIX_hydrolase-like_dom_sf"/>
</dbReference>
<comment type="similarity">
    <text evidence="2 5">Belongs to the Nudix hydrolase family.</text>
</comment>
<proteinExistence type="inferred from homology"/>
<dbReference type="PROSITE" id="PS00893">
    <property type="entry name" value="NUDIX_BOX"/>
    <property type="match status" value="1"/>
</dbReference>
<evidence type="ECO:0000256" key="5">
    <source>
        <dbReference type="RuleBase" id="RU003476"/>
    </source>
</evidence>
<evidence type="ECO:0000256" key="3">
    <source>
        <dbReference type="ARBA" id="ARBA00022801"/>
    </source>
</evidence>
<evidence type="ECO:0000259" key="6">
    <source>
        <dbReference type="PROSITE" id="PS51462"/>
    </source>
</evidence>
<sequence>MRDRFKHCTFCGARYLPAQPWPRRCTACGETAYRNPTPVAVAVQPVADGLLVVRRAIPPAEDTLALPGGFIDYGESWPDAAAREVLEETGLTVDPGAARLYDAVSAPDGTLLIFALFPPLASTAGLPAAAPNDETHGWEVLKGPAELGFSIHTAVADRFFASRSDPR</sequence>
<evidence type="ECO:0000256" key="2">
    <source>
        <dbReference type="ARBA" id="ARBA00005582"/>
    </source>
</evidence>
<dbReference type="PROSITE" id="PS51462">
    <property type="entry name" value="NUDIX"/>
    <property type="match status" value="1"/>
</dbReference>
<dbReference type="PANTHER" id="PTHR43222">
    <property type="entry name" value="NUDIX HYDROLASE 23"/>
    <property type="match status" value="1"/>
</dbReference>
<dbReference type="SUPFAM" id="SSF55811">
    <property type="entry name" value="Nudix"/>
    <property type="match status" value="1"/>
</dbReference>
<dbReference type="Proteomes" id="UP000598996">
    <property type="component" value="Unassembled WGS sequence"/>
</dbReference>
<reference evidence="7 8" key="1">
    <citation type="submission" date="2021-01" db="EMBL/GenBank/DDBJ databases">
        <title>Actinoplanes sp. nov. LDG1-01 isolated from lichen.</title>
        <authorList>
            <person name="Saeng-In P."/>
            <person name="Phongsopitanun W."/>
            <person name="Kanchanasin P."/>
            <person name="Yuki M."/>
            <person name="Kudo T."/>
            <person name="Ohkuma M."/>
            <person name="Tanasupawat S."/>
        </authorList>
    </citation>
    <scope>NUCLEOTIDE SEQUENCE [LARGE SCALE GENOMIC DNA]</scope>
    <source>
        <strain evidence="7 8">LDG1-01</strain>
    </source>
</reference>
<evidence type="ECO:0000256" key="4">
    <source>
        <dbReference type="ARBA" id="ARBA00022842"/>
    </source>
</evidence>
<dbReference type="Pfam" id="PF00293">
    <property type="entry name" value="NUDIX"/>
    <property type="match status" value="1"/>
</dbReference>
<keyword evidence="4" id="KW-0460">Magnesium</keyword>
<evidence type="ECO:0000256" key="1">
    <source>
        <dbReference type="ARBA" id="ARBA00001946"/>
    </source>
</evidence>
<dbReference type="Gene3D" id="3.90.79.10">
    <property type="entry name" value="Nucleoside Triphosphate Pyrophosphohydrolase"/>
    <property type="match status" value="1"/>
</dbReference>
<dbReference type="RefSeq" id="WP_202993262.1">
    <property type="nucleotide sequence ID" value="NZ_JAENHO010000005.1"/>
</dbReference>
<feature type="domain" description="Nudix hydrolase" evidence="6">
    <location>
        <begin position="32"/>
        <end position="167"/>
    </location>
</feature>
<keyword evidence="8" id="KW-1185">Reference proteome</keyword>
<keyword evidence="3 5" id="KW-0378">Hydrolase</keyword>
<dbReference type="InterPro" id="IPR020084">
    <property type="entry name" value="NUDIX_hydrolase_CS"/>
</dbReference>
<organism evidence="7 8">
    <name type="scientific">Paractinoplanes lichenicola</name>
    <dbReference type="NCBI Taxonomy" id="2802976"/>
    <lineage>
        <taxon>Bacteria</taxon>
        <taxon>Bacillati</taxon>
        <taxon>Actinomycetota</taxon>
        <taxon>Actinomycetes</taxon>
        <taxon>Micromonosporales</taxon>
        <taxon>Micromonosporaceae</taxon>
        <taxon>Paractinoplanes</taxon>
    </lineage>
</organism>
<dbReference type="InterPro" id="IPR000086">
    <property type="entry name" value="NUDIX_hydrolase_dom"/>
</dbReference>
<dbReference type="PRINTS" id="PR00502">
    <property type="entry name" value="NUDIXFAMILY"/>
</dbReference>
<dbReference type="EMBL" id="JAENHO010000005">
    <property type="protein sequence ID" value="MBL7256773.1"/>
    <property type="molecule type" value="Genomic_DNA"/>
</dbReference>
<gene>
    <name evidence="7" type="ORF">JKJ07_20965</name>
</gene>
<name>A0ABS1VQ81_9ACTN</name>
<evidence type="ECO:0000313" key="7">
    <source>
        <dbReference type="EMBL" id="MBL7256773.1"/>
    </source>
</evidence>
<protein>
    <submittedName>
        <fullName evidence="7">NUDIX domain-containing protein</fullName>
    </submittedName>
</protein>
<dbReference type="PANTHER" id="PTHR43222:SF12">
    <property type="entry name" value="NUDIX HYDROLASE"/>
    <property type="match status" value="1"/>
</dbReference>
<comment type="cofactor">
    <cofactor evidence="1">
        <name>Mg(2+)</name>
        <dbReference type="ChEBI" id="CHEBI:18420"/>
    </cofactor>
</comment>